<comment type="caution">
    <text evidence="1">The sequence shown here is derived from an EMBL/GenBank/DDBJ whole genome shotgun (WGS) entry which is preliminary data.</text>
</comment>
<evidence type="ECO:0000313" key="2">
    <source>
        <dbReference type="Proteomes" id="UP000612956"/>
    </source>
</evidence>
<accession>A0A917QE13</accession>
<dbReference type="Proteomes" id="UP000612956">
    <property type="component" value="Unassembled WGS sequence"/>
</dbReference>
<dbReference type="PROSITE" id="PS51257">
    <property type="entry name" value="PROKAR_LIPOPROTEIN"/>
    <property type="match status" value="1"/>
</dbReference>
<proteinExistence type="predicted"/>
<protein>
    <submittedName>
        <fullName evidence="1">Uncharacterized protein</fullName>
    </submittedName>
</protein>
<dbReference type="AlphaFoldDB" id="A0A917QE13"/>
<keyword evidence="2" id="KW-1185">Reference proteome</keyword>
<reference evidence="1" key="1">
    <citation type="journal article" date="2014" name="Int. J. Syst. Evol. Microbiol.">
        <title>Complete genome sequence of Corynebacterium casei LMG S-19264T (=DSM 44701T), isolated from a smear-ripened cheese.</title>
        <authorList>
            <consortium name="US DOE Joint Genome Institute (JGI-PGF)"/>
            <person name="Walter F."/>
            <person name="Albersmeier A."/>
            <person name="Kalinowski J."/>
            <person name="Ruckert C."/>
        </authorList>
    </citation>
    <scope>NUCLEOTIDE SEQUENCE</scope>
    <source>
        <strain evidence="1">CGMCC 4.7278</strain>
    </source>
</reference>
<sequence length="331" mass="35181">MYRRAVVAAVGLLAFGTIVGCGDDESSKPPDYAKELPPPPSPVIPKQPPQFWSTVPQNEEQRAEVRQATRQVDICAILPRDVLKPMGNIKSVTVGLDSCRAVIGTDKPGDGTTLTWHATLLDSIGTGGKGTNHNVGDVPVRIVPDRDSGTPRACGATAVFPNGAAFYLGLSTPPNTDPCKVANDLVPGMIDRWKQSPPQGTSPDTVPTVLLGADPCTVRTKLGPSTLSSGQRLTQCLFEYRGENVTVAYEYRVPEYLAANSTPVDINGREAHRSVSLYDSRIPIFTAAVGPELPPNSTSFGRRVPVVEVVAVTDDVAKDVLGQALTLFPAS</sequence>
<dbReference type="EMBL" id="BMMW01000001">
    <property type="protein sequence ID" value="GGK44311.1"/>
    <property type="molecule type" value="Genomic_DNA"/>
</dbReference>
<name>A0A917QE13_9NOCA</name>
<organism evidence="1 2">
    <name type="scientific">Nocardia camponoti</name>
    <dbReference type="NCBI Taxonomy" id="1616106"/>
    <lineage>
        <taxon>Bacteria</taxon>
        <taxon>Bacillati</taxon>
        <taxon>Actinomycetota</taxon>
        <taxon>Actinomycetes</taxon>
        <taxon>Mycobacteriales</taxon>
        <taxon>Nocardiaceae</taxon>
        <taxon>Nocardia</taxon>
    </lineage>
</organism>
<dbReference type="RefSeq" id="WP_188827998.1">
    <property type="nucleotide sequence ID" value="NZ_BMMW01000001.1"/>
</dbReference>
<evidence type="ECO:0000313" key="1">
    <source>
        <dbReference type="EMBL" id="GGK44311.1"/>
    </source>
</evidence>
<reference evidence="1" key="2">
    <citation type="submission" date="2020-09" db="EMBL/GenBank/DDBJ databases">
        <authorList>
            <person name="Sun Q."/>
            <person name="Zhou Y."/>
        </authorList>
    </citation>
    <scope>NUCLEOTIDE SEQUENCE</scope>
    <source>
        <strain evidence="1">CGMCC 4.7278</strain>
    </source>
</reference>
<gene>
    <name evidence="1" type="ORF">GCM10011591_14810</name>
</gene>